<evidence type="ECO:0000256" key="1">
    <source>
        <dbReference type="SAM" id="Phobius"/>
    </source>
</evidence>
<proteinExistence type="predicted"/>
<keyword evidence="1" id="KW-0472">Membrane</keyword>
<reference evidence="2 3" key="1">
    <citation type="submission" date="2019-08" db="EMBL/GenBank/DDBJ databases">
        <title>Draft genome of C. urealyticum strain VH4248.</title>
        <authorList>
            <person name="Navas J."/>
        </authorList>
    </citation>
    <scope>NUCLEOTIDE SEQUENCE [LARGE SCALE GENOMIC DNA]</scope>
    <source>
        <strain evidence="2 3">VH4248</strain>
    </source>
</reference>
<feature type="transmembrane region" description="Helical" evidence="1">
    <location>
        <begin position="273"/>
        <end position="297"/>
    </location>
</feature>
<protein>
    <recommendedName>
        <fullName evidence="4">Membrane protein YkvI</fullName>
    </recommendedName>
</protein>
<feature type="transmembrane region" description="Helical" evidence="1">
    <location>
        <begin position="151"/>
        <end position="173"/>
    </location>
</feature>
<feature type="transmembrane region" description="Helical" evidence="1">
    <location>
        <begin position="309"/>
        <end position="328"/>
    </location>
</feature>
<organism evidence="2 3">
    <name type="scientific">Corynebacterium urealyticum</name>
    <dbReference type="NCBI Taxonomy" id="43771"/>
    <lineage>
        <taxon>Bacteria</taxon>
        <taxon>Bacillati</taxon>
        <taxon>Actinomycetota</taxon>
        <taxon>Actinomycetes</taxon>
        <taxon>Mycobacteriales</taxon>
        <taxon>Corynebacteriaceae</taxon>
        <taxon>Corynebacterium</taxon>
    </lineage>
</organism>
<feature type="transmembrane region" description="Helical" evidence="1">
    <location>
        <begin position="93"/>
        <end position="113"/>
    </location>
</feature>
<keyword evidence="1" id="KW-0812">Transmembrane</keyword>
<sequence>MPTVSAYDDRVIRETLKIAFAFVGVIVGAGFASGQEVMQYFVGFGLDGLWGVGLSALVVCSMALIILQLASYFQAKEHGEVFDRVSHPVLARVLDIGVSLTLFATGFIMFAGAGSNLNQQWGLETWIGGVLMVLLILGAGRLDVDRVTTMIGAATPFIFGFIGLASLYVIFFVDHPPLAELDAEALAIGSPLPHWSIAAVNYVGFNLMVAVSMAVVIGGQMFNPRLAGRGGFLGGVILSLMMAISTITLFLAVREVGHDDLPMLSLIVHIHPALGHIMAVVIYAMIFNTALGMFYALARRMSASRPEYFYRYYLGTVVVGFVLSFAGFKNLIGWIYPVLGYMGLLLIAVMTFAWVRRYKQIAQEADRRLRLVDLWRAGREGEPAGDAQ</sequence>
<evidence type="ECO:0008006" key="4">
    <source>
        <dbReference type="Google" id="ProtNLM"/>
    </source>
</evidence>
<feature type="transmembrane region" description="Helical" evidence="1">
    <location>
        <begin position="48"/>
        <end position="73"/>
    </location>
</feature>
<feature type="transmembrane region" description="Helical" evidence="1">
    <location>
        <begin position="193"/>
        <end position="218"/>
    </location>
</feature>
<feature type="transmembrane region" description="Helical" evidence="1">
    <location>
        <begin position="20"/>
        <end position="42"/>
    </location>
</feature>
<comment type="caution">
    <text evidence="2">The sequence shown here is derived from an EMBL/GenBank/DDBJ whole genome shotgun (WGS) entry which is preliminary data.</text>
</comment>
<accession>A0A5D4X996</accession>
<dbReference type="InterPro" id="IPR038728">
    <property type="entry name" value="YkvI-like"/>
</dbReference>
<dbReference type="Proteomes" id="UP000324726">
    <property type="component" value="Unassembled WGS sequence"/>
</dbReference>
<evidence type="ECO:0000313" key="2">
    <source>
        <dbReference type="EMBL" id="TYR17063.1"/>
    </source>
</evidence>
<dbReference type="EMBL" id="VSZI01000002">
    <property type="protein sequence ID" value="TYR17063.1"/>
    <property type="molecule type" value="Genomic_DNA"/>
</dbReference>
<feature type="transmembrane region" description="Helical" evidence="1">
    <location>
        <begin position="230"/>
        <end position="253"/>
    </location>
</feature>
<feature type="transmembrane region" description="Helical" evidence="1">
    <location>
        <begin position="125"/>
        <end position="144"/>
    </location>
</feature>
<keyword evidence="1" id="KW-1133">Transmembrane helix</keyword>
<dbReference type="AlphaFoldDB" id="A0A5D4X996"/>
<feature type="transmembrane region" description="Helical" evidence="1">
    <location>
        <begin position="334"/>
        <end position="355"/>
    </location>
</feature>
<dbReference type="PANTHER" id="PTHR37814:SF1">
    <property type="entry name" value="MEMBRANE PROTEIN"/>
    <property type="match status" value="1"/>
</dbReference>
<evidence type="ECO:0000313" key="3">
    <source>
        <dbReference type="Proteomes" id="UP000324726"/>
    </source>
</evidence>
<dbReference type="PANTHER" id="PTHR37814">
    <property type="entry name" value="CONSERVED MEMBRANE PROTEIN"/>
    <property type="match status" value="1"/>
</dbReference>
<gene>
    <name evidence="2" type="ORF">FYJ87_09555</name>
</gene>
<name>A0A5D4X996_9CORY</name>